<sequence>MLPFLRRIIWWREERKLIENPAKQDDQKVRALLVTPHHEERELIERVGKQNNQQAQELLAAFHKLQCTMDPLIAAQVYNSRFCPLTGRLPDELILCILTFLRDDVVALSCLRIASRKFLYILGNELFEEYMDHRLYHPIVLPKVPKDQFRRLLQRDDRCDNCKRWNNTCNPQYSDCCKFRPRSAWGEDAAEYTQLHRKLHCYACNTLHFAYEFAFDKQESSNHQPKRQCLGQQGSVQLCKHIQITWATIKAHIDDWRRQQQYRGGDWQACLDSFNIECHDASHDTRCAASEPPTWPRARLNTMHIGLTHPDTVVLNLEWTPHSRIDTMALTAEGRIPAPELRLLFYRLRGLGPANALYPLFRFGDPPEMAFFGPLSHLRHFVHYQTGEDDQTSPPTALIPPIYTHVGLQPHISLVTGRHGKMLSMKLHPLRSTDAVSISSYCVVLRYETDIIICRARDLTDPTVKIVPTDCWLHAMDTQTYPHPQASHIRPQCRDITCVNYFKRHKGRHYCQGWDCF</sequence>
<dbReference type="eggNOG" id="ENOG502SN0B">
    <property type="taxonomic scope" value="Eukaryota"/>
</dbReference>
<dbReference type="HOGENOM" id="CLU_040205_0_0_1"/>
<dbReference type="GeneID" id="19119304"/>
<name>W6YMG2_COCMI</name>
<gene>
    <name evidence="1" type="ORF">COCMIDRAFT_108752</name>
</gene>
<dbReference type="OrthoDB" id="3692147at2759"/>
<dbReference type="EMBL" id="KI964163">
    <property type="protein sequence ID" value="EUC40472.1"/>
    <property type="molecule type" value="Genomic_DNA"/>
</dbReference>
<dbReference type="AlphaFoldDB" id="W6YMG2"/>
<proteinExistence type="predicted"/>
<accession>W6YMG2</accession>
<protein>
    <recommendedName>
        <fullName evidence="3">F-box domain-containing protein</fullName>
    </recommendedName>
</protein>
<organism evidence="1 2">
    <name type="scientific">Bipolaris oryzae ATCC 44560</name>
    <dbReference type="NCBI Taxonomy" id="930090"/>
    <lineage>
        <taxon>Eukaryota</taxon>
        <taxon>Fungi</taxon>
        <taxon>Dikarya</taxon>
        <taxon>Ascomycota</taxon>
        <taxon>Pezizomycotina</taxon>
        <taxon>Dothideomycetes</taxon>
        <taxon>Pleosporomycetidae</taxon>
        <taxon>Pleosporales</taxon>
        <taxon>Pleosporineae</taxon>
        <taxon>Pleosporaceae</taxon>
        <taxon>Bipolaris</taxon>
    </lineage>
</organism>
<evidence type="ECO:0008006" key="3">
    <source>
        <dbReference type="Google" id="ProtNLM"/>
    </source>
</evidence>
<evidence type="ECO:0000313" key="1">
    <source>
        <dbReference type="EMBL" id="EUC40472.1"/>
    </source>
</evidence>
<evidence type="ECO:0000313" key="2">
    <source>
        <dbReference type="Proteomes" id="UP000054032"/>
    </source>
</evidence>
<reference evidence="1 2" key="1">
    <citation type="journal article" date="2013" name="PLoS Genet.">
        <title>Comparative genome structure, secondary metabolite, and effector coding capacity across Cochliobolus pathogens.</title>
        <authorList>
            <person name="Condon B.J."/>
            <person name="Leng Y."/>
            <person name="Wu D."/>
            <person name="Bushley K.E."/>
            <person name="Ohm R.A."/>
            <person name="Otillar R."/>
            <person name="Martin J."/>
            <person name="Schackwitz W."/>
            <person name="Grimwood J."/>
            <person name="MohdZainudin N."/>
            <person name="Xue C."/>
            <person name="Wang R."/>
            <person name="Manning V.A."/>
            <person name="Dhillon B."/>
            <person name="Tu Z.J."/>
            <person name="Steffenson B.J."/>
            <person name="Salamov A."/>
            <person name="Sun H."/>
            <person name="Lowry S."/>
            <person name="LaButti K."/>
            <person name="Han J."/>
            <person name="Copeland A."/>
            <person name="Lindquist E."/>
            <person name="Barry K."/>
            <person name="Schmutz J."/>
            <person name="Baker S.E."/>
            <person name="Ciuffetti L.M."/>
            <person name="Grigoriev I.V."/>
            <person name="Zhong S."/>
            <person name="Turgeon B.G."/>
        </authorList>
    </citation>
    <scope>NUCLEOTIDE SEQUENCE [LARGE SCALE GENOMIC DNA]</scope>
    <source>
        <strain evidence="1 2">ATCC 44560</strain>
    </source>
</reference>
<dbReference type="STRING" id="930090.W6YMG2"/>
<dbReference type="RefSeq" id="XP_007693021.1">
    <property type="nucleotide sequence ID" value="XM_007694831.1"/>
</dbReference>
<keyword evidence="2" id="KW-1185">Reference proteome</keyword>
<dbReference type="KEGG" id="bor:COCMIDRAFT_108752"/>
<dbReference type="Proteomes" id="UP000054032">
    <property type="component" value="Unassembled WGS sequence"/>
</dbReference>